<keyword evidence="3" id="KW-0813">Transport</keyword>
<accession>A0A6S6M7E9</accession>
<evidence type="ECO:0000256" key="6">
    <source>
        <dbReference type="ARBA" id="ARBA00023136"/>
    </source>
</evidence>
<comment type="similarity">
    <text evidence="2">Belongs to the outer membrane factor (OMF) (TC 1.B.17) family.</text>
</comment>
<keyword evidence="8" id="KW-0732">Signal</keyword>
<keyword evidence="10" id="KW-1185">Reference proteome</keyword>
<keyword evidence="4" id="KW-1134">Transmembrane beta strand</keyword>
<dbReference type="Pfam" id="PF02321">
    <property type="entry name" value="OEP"/>
    <property type="match status" value="2"/>
</dbReference>
<evidence type="ECO:0000313" key="10">
    <source>
        <dbReference type="Proteomes" id="UP000515472"/>
    </source>
</evidence>
<dbReference type="InterPro" id="IPR003423">
    <property type="entry name" value="OMP_efflux"/>
</dbReference>
<comment type="subcellular location">
    <subcellularLocation>
        <location evidence="1">Cell outer membrane</location>
    </subcellularLocation>
</comment>
<dbReference type="Proteomes" id="UP000515472">
    <property type="component" value="Chromosome"/>
</dbReference>
<dbReference type="AlphaFoldDB" id="A0A6S6M7E9"/>
<evidence type="ECO:0000256" key="2">
    <source>
        <dbReference type="ARBA" id="ARBA00007613"/>
    </source>
</evidence>
<gene>
    <name evidence="9" type="ORF">GEOBRER4_n2134</name>
</gene>
<protein>
    <submittedName>
        <fullName evidence="9">Efflux transport system, outer membrane factor OMF lipoprotein</fullName>
    </submittedName>
</protein>
<dbReference type="GO" id="GO:1990281">
    <property type="term" value="C:efflux pump complex"/>
    <property type="evidence" value="ECO:0007669"/>
    <property type="project" value="TreeGrafter"/>
</dbReference>
<proteinExistence type="inferred from homology"/>
<name>A0A6S6M7E9_9BACT</name>
<dbReference type="RefSeq" id="WP_185242237.1">
    <property type="nucleotide sequence ID" value="NZ_AP023213.1"/>
</dbReference>
<keyword evidence="6" id="KW-0472">Membrane</keyword>
<keyword evidence="9" id="KW-0449">Lipoprotein</keyword>
<evidence type="ECO:0000256" key="8">
    <source>
        <dbReference type="SAM" id="SignalP"/>
    </source>
</evidence>
<evidence type="ECO:0000256" key="7">
    <source>
        <dbReference type="ARBA" id="ARBA00023237"/>
    </source>
</evidence>
<dbReference type="GO" id="GO:0015288">
    <property type="term" value="F:porin activity"/>
    <property type="evidence" value="ECO:0007669"/>
    <property type="project" value="TreeGrafter"/>
</dbReference>
<organism evidence="9 10">
    <name type="scientific">Citrifermentans bremense</name>
    <dbReference type="NCBI Taxonomy" id="60035"/>
    <lineage>
        <taxon>Bacteria</taxon>
        <taxon>Pseudomonadati</taxon>
        <taxon>Thermodesulfobacteriota</taxon>
        <taxon>Desulfuromonadia</taxon>
        <taxon>Geobacterales</taxon>
        <taxon>Geobacteraceae</taxon>
        <taxon>Citrifermentans</taxon>
    </lineage>
</organism>
<dbReference type="GO" id="GO:0009279">
    <property type="term" value="C:cell outer membrane"/>
    <property type="evidence" value="ECO:0007669"/>
    <property type="project" value="UniProtKB-SubCell"/>
</dbReference>
<keyword evidence="7" id="KW-0998">Cell outer membrane</keyword>
<dbReference type="Gene3D" id="1.20.1600.10">
    <property type="entry name" value="Outer membrane efflux proteins (OEP)"/>
    <property type="match status" value="1"/>
</dbReference>
<reference evidence="9 10" key="1">
    <citation type="submission" date="2020-06" db="EMBL/GenBank/DDBJ databases">
        <title>Interaction of electrochemicaly active bacteria, Geobacter bremensis R4 on different carbon anode.</title>
        <authorList>
            <person name="Meng L."/>
            <person name="Yoshida N."/>
        </authorList>
    </citation>
    <scope>NUCLEOTIDE SEQUENCE [LARGE SCALE GENOMIC DNA]</scope>
    <source>
        <strain evidence="9 10">R4</strain>
    </source>
</reference>
<evidence type="ECO:0000256" key="1">
    <source>
        <dbReference type="ARBA" id="ARBA00004442"/>
    </source>
</evidence>
<dbReference type="SUPFAM" id="SSF56954">
    <property type="entry name" value="Outer membrane efflux proteins (OEP)"/>
    <property type="match status" value="1"/>
</dbReference>
<evidence type="ECO:0000256" key="3">
    <source>
        <dbReference type="ARBA" id="ARBA00022448"/>
    </source>
</evidence>
<dbReference type="GO" id="GO:0015562">
    <property type="term" value="F:efflux transmembrane transporter activity"/>
    <property type="evidence" value="ECO:0007669"/>
    <property type="project" value="InterPro"/>
</dbReference>
<dbReference type="KEGG" id="gbn:GEOBRER4_20550"/>
<sequence length="495" mass="54832">MKRTAKTTAAAALCLLFGVAASGFAQEPTVNLTLKDAIRLGFERNLDLKVELYNPAMAEADIRRSLGIYDPLLTLGADYNRTNSNSTLTFRPQAIDQATVNAGVSQLLPTGTIVGLTGESGWVDSSFNRYYSNGVSLTLNQPLLRNFGQEATELNINVSRVAKEESIERFKTRLSDTVAQIRSDYFKLYNLREVLVVKRTSLALAQRILADTQGRVKAGVLPAMEILNAEFQVATREKEVIDAERGVRDQMDVLRTTLQLDPGTEILIADPPTRDLYQVAEDAALTTALVNRPEIVQQRAVVRINDLQQRVARNQTLPDLSLNANVGVGGFDPRFLRGLEKTATLGDPSWGIGLQFSYPLGNRAAENSYIRSKLSLEQATAQLQSLEVGVTRDVKAAIRQVAANYKQIEVTNRGRAYAEDRLRAFEKRQAVGLATTKDVFDVENDLVTAKGNEIQALVDYNNSITQLWRVTGEILERQGIRVTDKQADPLYDRLK</sequence>
<keyword evidence="5" id="KW-0812">Transmembrane</keyword>
<dbReference type="EMBL" id="AP023213">
    <property type="protein sequence ID" value="BCG47305.1"/>
    <property type="molecule type" value="Genomic_DNA"/>
</dbReference>
<dbReference type="PANTHER" id="PTHR30026">
    <property type="entry name" value="OUTER MEMBRANE PROTEIN TOLC"/>
    <property type="match status" value="1"/>
</dbReference>
<evidence type="ECO:0000256" key="5">
    <source>
        <dbReference type="ARBA" id="ARBA00022692"/>
    </source>
</evidence>
<evidence type="ECO:0000256" key="4">
    <source>
        <dbReference type="ARBA" id="ARBA00022452"/>
    </source>
</evidence>
<feature type="signal peptide" evidence="8">
    <location>
        <begin position="1"/>
        <end position="25"/>
    </location>
</feature>
<feature type="chain" id="PRO_5027857957" evidence="8">
    <location>
        <begin position="26"/>
        <end position="495"/>
    </location>
</feature>
<evidence type="ECO:0000313" key="9">
    <source>
        <dbReference type="EMBL" id="BCG47305.1"/>
    </source>
</evidence>
<dbReference type="PANTHER" id="PTHR30026:SF23">
    <property type="entry name" value="TO APRF-PUTATIVE OUTER MEMBRANE EFFLUX PROTEIN OR SECRETED ALKALINE PHOSPHATASE-RELATED"/>
    <property type="match status" value="1"/>
</dbReference>
<dbReference type="InterPro" id="IPR051906">
    <property type="entry name" value="TolC-like"/>
</dbReference>